<reference evidence="2" key="1">
    <citation type="submission" date="2014-11" db="EMBL/GenBank/DDBJ databases">
        <authorList>
            <person name="Geib S."/>
        </authorList>
    </citation>
    <scope>NUCLEOTIDE SEQUENCE</scope>
</reference>
<sequence>MLVATPGQTATYSLLGSSAPKKTCLLNSSTTPKSTINNSIASTNNSNNCSSTAATLMKTIQVRLNRGTEFLKDTVQKALISNTTNSSNTSTSTSSISFRGNTKTNNINSTIVGPLKHIHASSALATTVSSKTNLVGKSTYNTTLAAAASTSSVAIVRTSIATNTSKSVKLNTVPPTKIHRYPQDRQETSSTDSINKEMCHFKPILPAPTMRWKSGSKSRGGATIKIPVACLATNLKKLNCDDCLKLVEDSSEGEQDVDEDEAMEVDDTKYPHKNHLYKPNPSSTLLSTIITSPSHQSAFVRLVAQMKTLVNIQQTPCEKPHNTTPKKKDHNKTRHTARRGRPSNAALALKMQQLRKSPMSLPLTQLLLRSRKPSFVQVNKLNLPTELIIKKGRTASTKANAVTTSKSINAAKDKKRTDALALKVDNKRSKRNTTKSNVINIVAFAQDKNSTQNAQRNLQMSKSKLVTSVNETPAAESKHQQRKRKHVNEVSLANEVVGAEVNEMRKTSSTETSVMPPLRKSARLSKDGNNEFVTIGSVKRITLRKRNTRYTQQRAADTFSPPMTRSRLKELMQKQCSPYVMEGTTQLIV</sequence>
<protein>
    <submittedName>
        <fullName evidence="2">Uncharacterized protein</fullName>
    </submittedName>
</protein>
<reference evidence="2" key="2">
    <citation type="journal article" date="2015" name="Gigascience">
        <title>Reconstructing a comprehensive transcriptome assembly of a white-pupal translocated strain of the pest fruit fly Bactrocera cucurbitae.</title>
        <authorList>
            <person name="Sim S.B."/>
            <person name="Calla B."/>
            <person name="Hall B."/>
            <person name="DeRego T."/>
            <person name="Geib S.M."/>
        </authorList>
    </citation>
    <scope>NUCLEOTIDE SEQUENCE</scope>
</reference>
<dbReference type="AlphaFoldDB" id="A0A0A1WG74"/>
<organism evidence="2">
    <name type="scientific">Zeugodacus cucurbitae</name>
    <name type="common">Melon fruit fly</name>
    <name type="synonym">Bactrocera cucurbitae</name>
    <dbReference type="NCBI Taxonomy" id="28588"/>
    <lineage>
        <taxon>Eukaryota</taxon>
        <taxon>Metazoa</taxon>
        <taxon>Ecdysozoa</taxon>
        <taxon>Arthropoda</taxon>
        <taxon>Hexapoda</taxon>
        <taxon>Insecta</taxon>
        <taxon>Pterygota</taxon>
        <taxon>Neoptera</taxon>
        <taxon>Endopterygota</taxon>
        <taxon>Diptera</taxon>
        <taxon>Brachycera</taxon>
        <taxon>Muscomorpha</taxon>
        <taxon>Tephritoidea</taxon>
        <taxon>Tephritidae</taxon>
        <taxon>Zeugodacus</taxon>
        <taxon>Zeugodacus</taxon>
    </lineage>
</organism>
<gene>
    <name evidence="2" type="ORF">g.30764</name>
</gene>
<dbReference type="EMBL" id="GBXI01016797">
    <property type="protein sequence ID" value="JAC97494.1"/>
    <property type="molecule type" value="Transcribed_RNA"/>
</dbReference>
<evidence type="ECO:0000256" key="1">
    <source>
        <dbReference type="SAM" id="MobiDB-lite"/>
    </source>
</evidence>
<feature type="compositionally biased region" description="Basic residues" evidence="1">
    <location>
        <begin position="324"/>
        <end position="341"/>
    </location>
</feature>
<accession>A0A0A1WG74</accession>
<proteinExistence type="predicted"/>
<name>A0A0A1WG74_ZEUCU</name>
<evidence type="ECO:0000313" key="2">
    <source>
        <dbReference type="EMBL" id="JAC97494.1"/>
    </source>
</evidence>
<feature type="region of interest" description="Disordered" evidence="1">
    <location>
        <begin position="316"/>
        <end position="341"/>
    </location>
</feature>